<name>A0A1Q5T331_9EURO</name>
<reference evidence="1 2" key="1">
    <citation type="submission" date="2016-10" db="EMBL/GenBank/DDBJ databases">
        <title>Genome sequence of the ascomycete fungus Penicillium subrubescens.</title>
        <authorList>
            <person name="De Vries R.P."/>
            <person name="Peng M."/>
            <person name="Dilokpimol A."/>
            <person name="Hilden K."/>
            <person name="Makela M.R."/>
            <person name="Grigoriev I."/>
            <person name="Riley R."/>
            <person name="Granchi Z."/>
        </authorList>
    </citation>
    <scope>NUCLEOTIDE SEQUENCE [LARGE SCALE GENOMIC DNA]</scope>
    <source>
        <strain evidence="1 2">CBS 132785</strain>
    </source>
</reference>
<protein>
    <submittedName>
        <fullName evidence="1">Uncharacterized protein</fullName>
    </submittedName>
</protein>
<dbReference type="AlphaFoldDB" id="A0A1Q5T331"/>
<comment type="caution">
    <text evidence="1">The sequence shown here is derived from an EMBL/GenBank/DDBJ whole genome shotgun (WGS) entry which is preliminary data.</text>
</comment>
<gene>
    <name evidence="1" type="ORF">PENSUB_11812</name>
</gene>
<sequence length="993" mass="112274">MATTYDCQINKRALIDLLGVELKAHHIDISGMVLERFNFILGNTDLSQEQSKVIHTLFVQPMLVTDTDLGKILRLKAPQMGSSLNQSLAPREHAFYIRSWSMTPTQLYNISQYLQDDGKTFPELDEWKFTSFVARTRDITVRYVGSTNCVTTASRRFADDTNNKSKKSLLGAFQCCLEEKYPLISQKAKIHLLPDMSFDILGSGNHIGNQLNADDTESLLIHLLGSRSLLNLQLGGHHIRYLPSEEDEMIFENLDTSYFQKILSENSLFSNSEWSSVKNHFAKMLTGDPRLNEAVSKTAKDALESQARPYQYLGTTIVVFIGEELTDSHLKARCSFFDGKSKSSRLVRNLIYRIKHIEEKNYIGDNVVPLQDISRAFPFLNVIPLPKYSATVKALDFLSAYFRCTRPIIVVTFGKVAASAMIFNLTKISAKSRLIKSFLTLGTHPLEIRSYDSDDNEAFIHIPLEHPGSHQYGPRSSVRLRFYYLTMQFAFFVASCAIEIVDTYPKCTKTPSRRELCTQILAHVEKALKSGAGSYFQSNMIQARKAAQAVENSDTHFQTDLFEYLYMRSSNWHESKLAQTALCDSTARIHNSIGAVATGPLDFYTPAIFGKKNGIEILDEHTFSHIASFGMSVGEAYSEKRRRDLDMVWARAQKELHWSIPHSEDKRNIWMEQFASLQPGQPYLLRALSQLTDGDYLKVLIETCPKKRWYPTLPIEKYEKGVLSEGVVKCGFWLQKKNVRKSSTLFPSRFLTAKEMQGYPIAIKEDGAFLLRWKHPDGSNKTLSLCARFAIPKGNRDSRALSFTEHGIDIVDASGRSLRSSNLWSEGISKASIPRSELHSRPSGRLLVDLWTTARQDCGHSVAKEEIDGISKKWGAPGQKYLASNATKQQMLRQNCPPRENDANFLLVAFLDERFPDGGTLRTAPKAKVGDSTEDLQAFVQFCKRSEFSRHPYSSTWIGLLDRDAPLVGLLGKNIQIYRACQVSGNYNLESHD</sequence>
<evidence type="ECO:0000313" key="2">
    <source>
        <dbReference type="Proteomes" id="UP000186955"/>
    </source>
</evidence>
<dbReference type="STRING" id="1316194.A0A1Q5T331"/>
<dbReference type="Proteomes" id="UP000186955">
    <property type="component" value="Unassembled WGS sequence"/>
</dbReference>
<proteinExistence type="predicted"/>
<accession>A0A1Q5T331</accession>
<organism evidence="1 2">
    <name type="scientific">Penicillium subrubescens</name>
    <dbReference type="NCBI Taxonomy" id="1316194"/>
    <lineage>
        <taxon>Eukaryota</taxon>
        <taxon>Fungi</taxon>
        <taxon>Dikarya</taxon>
        <taxon>Ascomycota</taxon>
        <taxon>Pezizomycotina</taxon>
        <taxon>Eurotiomycetes</taxon>
        <taxon>Eurotiomycetidae</taxon>
        <taxon>Eurotiales</taxon>
        <taxon>Aspergillaceae</taxon>
        <taxon>Penicillium</taxon>
    </lineage>
</organism>
<dbReference type="EMBL" id="MNBE01000719">
    <property type="protein sequence ID" value="OKO94545.1"/>
    <property type="molecule type" value="Genomic_DNA"/>
</dbReference>
<evidence type="ECO:0000313" key="1">
    <source>
        <dbReference type="EMBL" id="OKO94545.1"/>
    </source>
</evidence>
<keyword evidence="2" id="KW-1185">Reference proteome</keyword>